<evidence type="ECO:0000256" key="4">
    <source>
        <dbReference type="ARBA" id="ARBA00022618"/>
    </source>
</evidence>
<dbReference type="GO" id="GO:0005737">
    <property type="term" value="C:cytoplasm"/>
    <property type="evidence" value="ECO:0007669"/>
    <property type="project" value="UniProtKB-SubCell"/>
</dbReference>
<comment type="similarity">
    <text evidence="10">Belongs to the 'phage' integrase family. XerC subfamily.</text>
</comment>
<feature type="active site" evidence="10">
    <location>
        <position position="246"/>
    </location>
</feature>
<evidence type="ECO:0000256" key="9">
    <source>
        <dbReference type="ARBA" id="ARBA00023306"/>
    </source>
</evidence>
<comment type="similarity">
    <text evidence="2">Belongs to the 'phage' integrase family. XerD subfamily.</text>
</comment>
<feature type="domain" description="Core-binding (CB)" evidence="12">
    <location>
        <begin position="1"/>
        <end position="87"/>
    </location>
</feature>
<dbReference type="PROSITE" id="PS51898">
    <property type="entry name" value="TYR_RECOMBINASE"/>
    <property type="match status" value="1"/>
</dbReference>
<comment type="function">
    <text evidence="10">Site-specific tyrosine recombinase, which acts by catalyzing the cutting and rejoining of the recombining DNA molecules. The XerC-XerD complex is essential to convert dimers of the bacterial chromosome into monomers to permit their segregation at cell division. It also contributes to the segregational stability of plasmids.</text>
</comment>
<dbReference type="NCBIfam" id="TIGR02225">
    <property type="entry name" value="recomb_XerD"/>
    <property type="match status" value="1"/>
</dbReference>
<dbReference type="CDD" id="cd00798">
    <property type="entry name" value="INT_XerDC_C"/>
    <property type="match status" value="1"/>
</dbReference>
<dbReference type="PROSITE" id="PS51900">
    <property type="entry name" value="CB"/>
    <property type="match status" value="1"/>
</dbReference>
<dbReference type="InterPro" id="IPR044068">
    <property type="entry name" value="CB"/>
</dbReference>
<dbReference type="NCBIfam" id="NF001399">
    <property type="entry name" value="PRK00283.1"/>
    <property type="match status" value="1"/>
</dbReference>
<dbReference type="Gene3D" id="1.10.150.130">
    <property type="match status" value="1"/>
</dbReference>
<dbReference type="InterPro" id="IPR010998">
    <property type="entry name" value="Integrase_recombinase_N"/>
</dbReference>
<dbReference type="GO" id="GO:0007059">
    <property type="term" value="P:chromosome segregation"/>
    <property type="evidence" value="ECO:0007669"/>
    <property type="project" value="UniProtKB-UniRule"/>
</dbReference>
<dbReference type="RefSeq" id="WP_087359660.1">
    <property type="nucleotide sequence ID" value="NZ_NFLJ01000043.1"/>
</dbReference>
<dbReference type="InterPro" id="IPR050090">
    <property type="entry name" value="Tyrosine_recombinase_XerCD"/>
</dbReference>
<dbReference type="Pfam" id="PF02899">
    <property type="entry name" value="Phage_int_SAM_1"/>
    <property type="match status" value="1"/>
</dbReference>
<evidence type="ECO:0000256" key="10">
    <source>
        <dbReference type="HAMAP-Rule" id="MF_01808"/>
    </source>
</evidence>
<organism evidence="13 14">
    <name type="scientific">Massilimicrobiota timonensis</name>
    <dbReference type="NCBI Taxonomy" id="1776392"/>
    <lineage>
        <taxon>Bacteria</taxon>
        <taxon>Bacillati</taxon>
        <taxon>Bacillota</taxon>
        <taxon>Erysipelotrichia</taxon>
        <taxon>Erysipelotrichales</taxon>
        <taxon>Erysipelotrichaceae</taxon>
        <taxon>Massilimicrobiota</taxon>
    </lineage>
</organism>
<sequence>MKCKDALREYHEYMIVEKNYSQHTVAAYQRDISHFLDFVYQTYQIQSIEDVTQDHVYAYLKRLHQKHSDTTIDRHMISLRQFYQFLMKEKIISKNMMSAFDMPKRKKYLPQVLSEKEVMALLDSIEVKDATSSRNRCMVEILYACGLRVSEMCHLTLQNVNIQKGFVRCIGKGNKERIVPMNNQCCVLLKEYIENYRDTLCLYGSSPYLFLTQKGKPMTRDDFYHILQRIVQKSPLSKHISPHTLRHTFATHLLEHDADLRSIQEMLGHSDISTTTIYTHVSQRKTIEDYRQLHPRMQERNKKNEKI</sequence>
<evidence type="ECO:0000256" key="7">
    <source>
        <dbReference type="ARBA" id="ARBA00023125"/>
    </source>
</evidence>
<accession>A0A1Y4SU67</accession>
<evidence type="ECO:0000313" key="14">
    <source>
        <dbReference type="Proteomes" id="UP000195305"/>
    </source>
</evidence>
<dbReference type="Gene3D" id="1.10.443.10">
    <property type="entry name" value="Intergrase catalytic core"/>
    <property type="match status" value="1"/>
</dbReference>
<feature type="active site" evidence="10">
    <location>
        <position position="269"/>
    </location>
</feature>
<evidence type="ECO:0000313" key="13">
    <source>
        <dbReference type="EMBL" id="OUQ32333.1"/>
    </source>
</evidence>
<comment type="caution">
    <text evidence="13">The sequence shown here is derived from an EMBL/GenBank/DDBJ whole genome shotgun (WGS) entry which is preliminary data.</text>
</comment>
<gene>
    <name evidence="10" type="primary">xerC</name>
    <name evidence="13" type="ORF">B5E75_12315</name>
</gene>
<dbReference type="HAMAP" id="MF_01808">
    <property type="entry name" value="Recomb_XerC_XerD"/>
    <property type="match status" value="1"/>
</dbReference>
<keyword evidence="3 10" id="KW-0963">Cytoplasm</keyword>
<dbReference type="PANTHER" id="PTHR30349:SF81">
    <property type="entry name" value="TYROSINE RECOMBINASE XERC"/>
    <property type="match status" value="1"/>
</dbReference>
<keyword evidence="14" id="KW-1185">Reference proteome</keyword>
<feature type="active site" evidence="10">
    <location>
        <position position="172"/>
    </location>
</feature>
<dbReference type="EMBL" id="NFLJ01000043">
    <property type="protein sequence ID" value="OUQ32333.1"/>
    <property type="molecule type" value="Genomic_DNA"/>
</dbReference>
<comment type="subunit">
    <text evidence="10">Forms a cyclic heterotetrameric complex composed of two molecules of XerC and two molecules of XerD.</text>
</comment>
<evidence type="ECO:0000259" key="12">
    <source>
        <dbReference type="PROSITE" id="PS51900"/>
    </source>
</evidence>
<keyword evidence="9 10" id="KW-0131">Cell cycle</keyword>
<comment type="subcellular location">
    <subcellularLocation>
        <location evidence="1 10">Cytoplasm</location>
    </subcellularLocation>
</comment>
<evidence type="ECO:0000256" key="3">
    <source>
        <dbReference type="ARBA" id="ARBA00022490"/>
    </source>
</evidence>
<dbReference type="InterPro" id="IPR013762">
    <property type="entry name" value="Integrase-like_cat_sf"/>
</dbReference>
<keyword evidence="6 10" id="KW-0229">DNA integration</keyword>
<dbReference type="SUPFAM" id="SSF56349">
    <property type="entry name" value="DNA breaking-rejoining enzymes"/>
    <property type="match status" value="1"/>
</dbReference>
<feature type="active site" evidence="10">
    <location>
        <position position="148"/>
    </location>
</feature>
<dbReference type="InterPro" id="IPR023009">
    <property type="entry name" value="Tyrosine_recombinase_XerC/XerD"/>
</dbReference>
<evidence type="ECO:0000256" key="8">
    <source>
        <dbReference type="ARBA" id="ARBA00023172"/>
    </source>
</evidence>
<dbReference type="GO" id="GO:0006313">
    <property type="term" value="P:DNA transposition"/>
    <property type="evidence" value="ECO:0007669"/>
    <property type="project" value="UniProtKB-UniRule"/>
</dbReference>
<feature type="active site" evidence="10">
    <location>
        <position position="243"/>
    </location>
</feature>
<keyword evidence="5 10" id="KW-0159">Chromosome partition</keyword>
<name>A0A1Y4SU67_9FIRM</name>
<keyword evidence="8 10" id="KW-0233">DNA recombination</keyword>
<dbReference type="GO" id="GO:0003677">
    <property type="term" value="F:DNA binding"/>
    <property type="evidence" value="ECO:0007669"/>
    <property type="project" value="UniProtKB-UniRule"/>
</dbReference>
<evidence type="ECO:0000256" key="6">
    <source>
        <dbReference type="ARBA" id="ARBA00022908"/>
    </source>
</evidence>
<evidence type="ECO:0000256" key="5">
    <source>
        <dbReference type="ARBA" id="ARBA00022829"/>
    </source>
</evidence>
<dbReference type="Proteomes" id="UP000195305">
    <property type="component" value="Unassembled WGS sequence"/>
</dbReference>
<evidence type="ECO:0000259" key="11">
    <source>
        <dbReference type="PROSITE" id="PS51898"/>
    </source>
</evidence>
<feature type="domain" description="Tyr recombinase" evidence="11">
    <location>
        <begin position="108"/>
        <end position="291"/>
    </location>
</feature>
<feature type="active site" description="O-(3'-phospho-DNA)-tyrosine intermediate" evidence="10">
    <location>
        <position position="278"/>
    </location>
</feature>
<keyword evidence="7 10" id="KW-0238">DNA-binding</keyword>
<evidence type="ECO:0000256" key="1">
    <source>
        <dbReference type="ARBA" id="ARBA00004496"/>
    </source>
</evidence>
<dbReference type="Pfam" id="PF00589">
    <property type="entry name" value="Phage_integrase"/>
    <property type="match status" value="1"/>
</dbReference>
<dbReference type="InterPro" id="IPR011010">
    <property type="entry name" value="DNA_brk_join_enz"/>
</dbReference>
<dbReference type="GO" id="GO:0009037">
    <property type="term" value="F:tyrosine-based site-specific recombinase activity"/>
    <property type="evidence" value="ECO:0007669"/>
    <property type="project" value="UniProtKB-UniRule"/>
</dbReference>
<dbReference type="OrthoDB" id="283809at2"/>
<evidence type="ECO:0000256" key="2">
    <source>
        <dbReference type="ARBA" id="ARBA00010450"/>
    </source>
</evidence>
<reference evidence="13 14" key="1">
    <citation type="journal article" date="2018" name="BMC Genomics">
        <title>Whole genome sequencing and function prediction of 133 gut anaerobes isolated from chicken caecum in pure cultures.</title>
        <authorList>
            <person name="Medvecky M."/>
            <person name="Cejkova D."/>
            <person name="Polansky O."/>
            <person name="Karasova D."/>
            <person name="Kubasova T."/>
            <person name="Cizek A."/>
            <person name="Rychlik I."/>
        </authorList>
    </citation>
    <scope>NUCLEOTIDE SEQUENCE [LARGE SCALE GENOMIC DNA]</scope>
    <source>
        <strain evidence="13 14">An13</strain>
    </source>
</reference>
<dbReference type="InterPro" id="IPR004107">
    <property type="entry name" value="Integrase_SAM-like_N"/>
</dbReference>
<dbReference type="AlphaFoldDB" id="A0A1Y4SU67"/>
<proteinExistence type="inferred from homology"/>
<dbReference type="NCBIfam" id="NF040815">
    <property type="entry name" value="recomb_XerA_Arch"/>
    <property type="match status" value="1"/>
</dbReference>
<keyword evidence="4 10" id="KW-0132">Cell division</keyword>
<dbReference type="InterPro" id="IPR002104">
    <property type="entry name" value="Integrase_catalytic"/>
</dbReference>
<dbReference type="GO" id="GO:0051301">
    <property type="term" value="P:cell division"/>
    <property type="evidence" value="ECO:0007669"/>
    <property type="project" value="UniProtKB-KW"/>
</dbReference>
<protein>
    <recommendedName>
        <fullName evidence="10">Tyrosine recombinase XerC</fullName>
    </recommendedName>
</protein>
<dbReference type="PANTHER" id="PTHR30349">
    <property type="entry name" value="PHAGE INTEGRASE-RELATED"/>
    <property type="match status" value="1"/>
</dbReference>
<dbReference type="InterPro" id="IPR011932">
    <property type="entry name" value="Recomb_XerD"/>
</dbReference>